<dbReference type="Proteomes" id="UP000462362">
    <property type="component" value="Unassembled WGS sequence"/>
</dbReference>
<evidence type="ECO:0000313" key="1">
    <source>
        <dbReference type="EMBL" id="MTU42508.1"/>
    </source>
</evidence>
<sequence>MSQMIVTEVQTTFSPEELQEVSGLPAEIFNEIKDLGALDEFLDHGRYVSRSFLVIRKAARLRRTFDLQSDALALLIHYMAEADALKDQIRHYQLGNINPYL</sequence>
<gene>
    <name evidence="1" type="ORF">GMD42_02500</name>
</gene>
<name>A0A6I3RYN3_9BURK</name>
<dbReference type="Gene3D" id="1.10.1660.10">
    <property type="match status" value="1"/>
</dbReference>
<dbReference type="RefSeq" id="WP_008810307.1">
    <property type="nucleotide sequence ID" value="NZ_CAJUON010000002.1"/>
</dbReference>
<organism evidence="1 2">
    <name type="scientific">Parasutterella excrementihominis</name>
    <dbReference type="NCBI Taxonomy" id="487175"/>
    <lineage>
        <taxon>Bacteria</taxon>
        <taxon>Pseudomonadati</taxon>
        <taxon>Pseudomonadota</taxon>
        <taxon>Betaproteobacteria</taxon>
        <taxon>Burkholderiales</taxon>
        <taxon>Sutterellaceae</taxon>
        <taxon>Parasutterella</taxon>
    </lineage>
</organism>
<evidence type="ECO:0000313" key="2">
    <source>
        <dbReference type="Proteomes" id="UP000462362"/>
    </source>
</evidence>
<dbReference type="AlphaFoldDB" id="A0A6I3RYN3"/>
<accession>A0A6I3RYN3</accession>
<proteinExistence type="predicted"/>
<reference evidence="1 2" key="1">
    <citation type="journal article" date="2019" name="Nat. Med.">
        <title>A library of human gut bacterial isolates paired with longitudinal multiomics data enables mechanistic microbiome research.</title>
        <authorList>
            <person name="Poyet M."/>
            <person name="Groussin M."/>
            <person name="Gibbons S.M."/>
            <person name="Avila-Pacheco J."/>
            <person name="Jiang X."/>
            <person name="Kearney S.M."/>
            <person name="Perrotta A.R."/>
            <person name="Berdy B."/>
            <person name="Zhao S."/>
            <person name="Lieberman T.D."/>
            <person name="Swanson P.K."/>
            <person name="Smith M."/>
            <person name="Roesemann S."/>
            <person name="Alexander J.E."/>
            <person name="Rich S.A."/>
            <person name="Livny J."/>
            <person name="Vlamakis H."/>
            <person name="Clish C."/>
            <person name="Bullock K."/>
            <person name="Deik A."/>
            <person name="Scott J."/>
            <person name="Pierce K.A."/>
            <person name="Xavier R.J."/>
            <person name="Alm E.J."/>
        </authorList>
    </citation>
    <scope>NUCLEOTIDE SEQUENCE [LARGE SCALE GENOMIC DNA]</scope>
    <source>
        <strain evidence="1 2">BIOML-A2</strain>
    </source>
</reference>
<protein>
    <recommendedName>
        <fullName evidence="3">MerR family transcriptional regulator</fullName>
    </recommendedName>
</protein>
<evidence type="ECO:0008006" key="3">
    <source>
        <dbReference type="Google" id="ProtNLM"/>
    </source>
</evidence>
<comment type="caution">
    <text evidence="1">The sequence shown here is derived from an EMBL/GenBank/DDBJ whole genome shotgun (WGS) entry which is preliminary data.</text>
</comment>
<dbReference type="GeneID" id="43347903"/>
<dbReference type="EMBL" id="WNCL01000005">
    <property type="protein sequence ID" value="MTU42508.1"/>
    <property type="molecule type" value="Genomic_DNA"/>
</dbReference>